<name>A0A7J8AVK5_RHIFE</name>
<comment type="caution">
    <text evidence="1">The sequence shown here is derived from an EMBL/GenBank/DDBJ whole genome shotgun (WGS) entry which is preliminary data.</text>
</comment>
<gene>
    <name evidence="1" type="ORF">mRhiFer1_007816</name>
</gene>
<accession>A0A7J8AVK5</accession>
<reference evidence="1 2" key="1">
    <citation type="journal article" date="2020" name="Nature">
        <title>Six reference-quality genomes reveal evolution of bat adaptations.</title>
        <authorList>
            <person name="Jebb D."/>
            <person name="Huang Z."/>
            <person name="Pippel M."/>
            <person name="Hughes G.M."/>
            <person name="Lavrichenko K."/>
            <person name="Devanna P."/>
            <person name="Winkler S."/>
            <person name="Jermiin L.S."/>
            <person name="Skirmuntt E.C."/>
            <person name="Katzourakis A."/>
            <person name="Burkitt-Gray L."/>
            <person name="Ray D.A."/>
            <person name="Sullivan K.A.M."/>
            <person name="Roscito J.G."/>
            <person name="Kirilenko B.M."/>
            <person name="Davalos L.M."/>
            <person name="Corthals A.P."/>
            <person name="Power M.L."/>
            <person name="Jones G."/>
            <person name="Ransome R.D."/>
            <person name="Dechmann D.K.N."/>
            <person name="Locatelli A.G."/>
            <person name="Puechmaille S.J."/>
            <person name="Fedrigo O."/>
            <person name="Jarvis E.D."/>
            <person name="Hiller M."/>
            <person name="Vernes S.C."/>
            <person name="Myers E.W."/>
            <person name="Teeling E.C."/>
        </authorList>
    </citation>
    <scope>NUCLEOTIDE SEQUENCE [LARGE SCALE GENOMIC DNA]</scope>
    <source>
        <strain evidence="1">MRhiFer1</strain>
        <tissue evidence="1">Lung</tissue>
    </source>
</reference>
<protein>
    <submittedName>
        <fullName evidence="1">Uncharacterized protein</fullName>
    </submittedName>
</protein>
<dbReference type="AlphaFoldDB" id="A0A7J8AVK5"/>
<evidence type="ECO:0000313" key="1">
    <source>
        <dbReference type="EMBL" id="KAF6390236.1"/>
    </source>
</evidence>
<dbReference type="Proteomes" id="UP000585614">
    <property type="component" value="Unassembled WGS sequence"/>
</dbReference>
<dbReference type="EMBL" id="JACAGC010000001">
    <property type="protein sequence ID" value="KAF6390236.1"/>
    <property type="molecule type" value="Genomic_DNA"/>
</dbReference>
<evidence type="ECO:0000313" key="2">
    <source>
        <dbReference type="Proteomes" id="UP000585614"/>
    </source>
</evidence>
<proteinExistence type="predicted"/>
<sequence length="132" mass="14654">MRPGPQGLAWCFRPVLGPGLPVRPVELHRPRHQPLPRHLYWRPRGLQGHLGHQSHQECHGLHHRQLHRLGLGLGPAWYLSLYLETASPGSTAEVLGLLQEAPPIAGDVTWCACANMSCRHATKTVLVRLLGT</sequence>
<organism evidence="1 2">
    <name type="scientific">Rhinolophus ferrumequinum</name>
    <name type="common">Greater horseshoe bat</name>
    <dbReference type="NCBI Taxonomy" id="59479"/>
    <lineage>
        <taxon>Eukaryota</taxon>
        <taxon>Metazoa</taxon>
        <taxon>Chordata</taxon>
        <taxon>Craniata</taxon>
        <taxon>Vertebrata</taxon>
        <taxon>Euteleostomi</taxon>
        <taxon>Mammalia</taxon>
        <taxon>Eutheria</taxon>
        <taxon>Laurasiatheria</taxon>
        <taxon>Chiroptera</taxon>
        <taxon>Yinpterochiroptera</taxon>
        <taxon>Rhinolophoidea</taxon>
        <taxon>Rhinolophidae</taxon>
        <taxon>Rhinolophinae</taxon>
        <taxon>Rhinolophus</taxon>
    </lineage>
</organism>